<comment type="caution">
    <text evidence="1">The sequence shown here is derived from an EMBL/GenBank/DDBJ whole genome shotgun (WGS) entry which is preliminary data.</text>
</comment>
<dbReference type="AlphaFoldDB" id="D4DRL2"/>
<dbReference type="EMBL" id="ADBF01000043">
    <property type="protein sequence ID" value="EFE49614.1"/>
    <property type="molecule type" value="Genomic_DNA"/>
</dbReference>
<evidence type="ECO:0000313" key="2">
    <source>
        <dbReference type="Proteomes" id="UP000005536"/>
    </source>
</evidence>
<organism evidence="1 2">
    <name type="scientific">Neisseria elongata subsp. glycolytica ATCC 29315</name>
    <dbReference type="NCBI Taxonomy" id="546263"/>
    <lineage>
        <taxon>Bacteria</taxon>
        <taxon>Pseudomonadati</taxon>
        <taxon>Pseudomonadota</taxon>
        <taxon>Betaproteobacteria</taxon>
        <taxon>Neisseriales</taxon>
        <taxon>Neisseriaceae</taxon>
        <taxon>Neisseria</taxon>
    </lineage>
</organism>
<sequence>MPPKQRRIELYAHPKILSNKYCKKIWEIAYQHVFKILFF</sequence>
<reference evidence="1 2" key="1">
    <citation type="submission" date="2010-02" db="EMBL/GenBank/DDBJ databases">
        <authorList>
            <person name="Weinstock G."/>
            <person name="Sodergren E."/>
            <person name="Clifton S."/>
            <person name="Fulton L."/>
            <person name="Fulton B."/>
            <person name="Courtney L."/>
            <person name="Fronick C."/>
            <person name="Harrison M."/>
            <person name="Strong C."/>
            <person name="Farmer C."/>
            <person name="Delahaunty K."/>
            <person name="Markovic C."/>
            <person name="Hall O."/>
            <person name="Minx P."/>
            <person name="Tomlinson C."/>
            <person name="Mitreva M."/>
            <person name="Nelson J."/>
            <person name="Hou S."/>
            <person name="Wollam A."/>
            <person name="Pepin K.H."/>
            <person name="Johnson M."/>
            <person name="Bhonagiri V."/>
            <person name="Zhang X."/>
            <person name="Suruliraj S."/>
            <person name="Warren W."/>
            <person name="Chinwalla A."/>
            <person name="Mardis E.R."/>
            <person name="Wilson R.K."/>
        </authorList>
    </citation>
    <scope>NUCLEOTIDE SEQUENCE [LARGE SCALE GENOMIC DNA]</scope>
    <source>
        <strain evidence="1 2">ATCC 29315</strain>
    </source>
</reference>
<accession>D4DRL2</accession>
<proteinExistence type="predicted"/>
<name>D4DRL2_NEIEG</name>
<dbReference type="Proteomes" id="UP000005536">
    <property type="component" value="Unassembled WGS sequence"/>
</dbReference>
<protein>
    <submittedName>
        <fullName evidence="1">Uncharacterized protein</fullName>
    </submittedName>
</protein>
<gene>
    <name evidence="1" type="ORF">NEIELOOT_01705</name>
</gene>
<evidence type="ECO:0000313" key="1">
    <source>
        <dbReference type="EMBL" id="EFE49614.1"/>
    </source>
</evidence>